<dbReference type="Gene3D" id="2.60.120.10">
    <property type="entry name" value="Jelly Rolls"/>
    <property type="match status" value="1"/>
</dbReference>
<evidence type="ECO:0000259" key="1">
    <source>
        <dbReference type="PROSITE" id="PS51184"/>
    </source>
</evidence>
<dbReference type="InterPro" id="IPR003347">
    <property type="entry name" value="JmjC_dom"/>
</dbReference>
<dbReference type="Proteomes" id="UP001139319">
    <property type="component" value="Unassembled WGS sequence"/>
</dbReference>
<dbReference type="InterPro" id="IPR041667">
    <property type="entry name" value="Cupin_8"/>
</dbReference>
<dbReference type="PROSITE" id="PS51184">
    <property type="entry name" value="JMJC"/>
    <property type="match status" value="1"/>
</dbReference>
<dbReference type="Pfam" id="PF13621">
    <property type="entry name" value="Cupin_8"/>
    <property type="match status" value="1"/>
</dbReference>
<keyword evidence="3" id="KW-1185">Reference proteome</keyword>
<reference evidence="2" key="2">
    <citation type="submission" date="2023-01" db="EMBL/GenBank/DDBJ databases">
        <title>Gilvimarinus xylanilyticus HB14 isolated from Caulerpa lentillifera aquaculture base in Hainan, China.</title>
        <authorList>
            <person name="Zhang Y.-J."/>
        </authorList>
    </citation>
    <scope>NUCLEOTIDE SEQUENCE</scope>
    <source>
        <strain evidence="2">HB14</strain>
    </source>
</reference>
<comment type="caution">
    <text evidence="2">The sequence shown here is derived from an EMBL/GenBank/DDBJ whole genome shotgun (WGS) entry which is preliminary data.</text>
</comment>
<evidence type="ECO:0000313" key="3">
    <source>
        <dbReference type="Proteomes" id="UP001139319"/>
    </source>
</evidence>
<organism evidence="2 3">
    <name type="scientific">Gilvimarinus xylanilyticus</name>
    <dbReference type="NCBI Taxonomy" id="2944139"/>
    <lineage>
        <taxon>Bacteria</taxon>
        <taxon>Pseudomonadati</taxon>
        <taxon>Pseudomonadota</taxon>
        <taxon>Gammaproteobacteria</taxon>
        <taxon>Cellvibrionales</taxon>
        <taxon>Cellvibrionaceae</taxon>
        <taxon>Gilvimarinus</taxon>
    </lineage>
</organism>
<accession>A0A9X2HTV8</accession>
<dbReference type="AlphaFoldDB" id="A0A9X2HTV8"/>
<feature type="domain" description="JmjC" evidence="1">
    <location>
        <begin position="122"/>
        <end position="274"/>
    </location>
</feature>
<dbReference type="InterPro" id="IPR014710">
    <property type="entry name" value="RmlC-like_jellyroll"/>
</dbReference>
<reference evidence="2" key="1">
    <citation type="submission" date="2022-05" db="EMBL/GenBank/DDBJ databases">
        <authorList>
            <person name="Sun H.-N."/>
        </authorList>
    </citation>
    <scope>NUCLEOTIDE SEQUENCE</scope>
    <source>
        <strain evidence="2">HB14</strain>
    </source>
</reference>
<dbReference type="SMART" id="SM00558">
    <property type="entry name" value="JmjC"/>
    <property type="match status" value="1"/>
</dbReference>
<gene>
    <name evidence="2" type="ORF">M6D89_02425</name>
</gene>
<dbReference type="EMBL" id="JAMFTH010000001">
    <property type="protein sequence ID" value="MCP8898150.1"/>
    <property type="molecule type" value="Genomic_DNA"/>
</dbReference>
<proteinExistence type="predicted"/>
<dbReference type="PANTHER" id="PTHR12461:SF105">
    <property type="entry name" value="HYPOXIA-INDUCIBLE FACTOR 1-ALPHA INHIBITOR"/>
    <property type="match status" value="1"/>
</dbReference>
<dbReference type="RefSeq" id="WP_253966440.1">
    <property type="nucleotide sequence ID" value="NZ_JAMFTH010000001.1"/>
</dbReference>
<sequence>MKRVKSLNGIGPSTIPRDVIVSDEPVVFKQMVSDWPVVKAGQVSDRASVDYLKSFYNGTPTIVCKIPPENEGRMFYSDDCTELNYESYKGYIGETLEAILQGASDLNAPAYYIASNIISSHLPGFSDANSLDIPRDQHPEALNERVSIWIGGKTTASCHFDALDNIACCVAGKRRFTLFPPDQIDNLYPGPLDPTPGGQVISLVDFKNPDFEKFPRFKEALETALVVDLEPGDALFIPTMWWHHVEGLAPYNILVNYWWEDAPAFLTSGMNALNCAMLGIRDKSPREREAWRHIFEYYIFDGVEKSTAHIPSQGRGFLNALDRLGARKLRALLINKLNR</sequence>
<name>A0A9X2HTV8_9GAMM</name>
<dbReference type="SUPFAM" id="SSF51197">
    <property type="entry name" value="Clavaminate synthase-like"/>
    <property type="match status" value="1"/>
</dbReference>
<dbReference type="PANTHER" id="PTHR12461">
    <property type="entry name" value="HYPOXIA-INDUCIBLE FACTOR 1 ALPHA INHIBITOR-RELATED"/>
    <property type="match status" value="1"/>
</dbReference>
<evidence type="ECO:0000313" key="2">
    <source>
        <dbReference type="EMBL" id="MCP8898150.1"/>
    </source>
</evidence>
<protein>
    <submittedName>
        <fullName evidence="2">Cupin-like domain-containing protein</fullName>
    </submittedName>
</protein>